<protein>
    <submittedName>
        <fullName evidence="2">Uncharacterized protein isoform X4</fullName>
    </submittedName>
</protein>
<gene>
    <name evidence="2" type="primary">LOC107959981</name>
</gene>
<accession>A0ABM3BND2</accession>
<dbReference type="Proteomes" id="UP000818029">
    <property type="component" value="Chromosome A05"/>
</dbReference>
<evidence type="ECO:0000313" key="1">
    <source>
        <dbReference type="Proteomes" id="UP000818029"/>
    </source>
</evidence>
<sequence length="82" mass="9618">MAFARNMYTIDSSSDRNAVLLHRHWFAIIDPTHGFNRRSIRSMEFCSEWNCCINGNEICRQYCEAQEQRGTKSDKGKEKVVE</sequence>
<proteinExistence type="predicted"/>
<reference evidence="2" key="2">
    <citation type="submission" date="2025-08" db="UniProtKB">
        <authorList>
            <consortium name="RefSeq"/>
        </authorList>
    </citation>
    <scope>IDENTIFICATION</scope>
</reference>
<reference evidence="1" key="1">
    <citation type="journal article" date="2020" name="Nat. Genet.">
        <title>Genomic diversifications of five Gossypium allopolyploid species and their impact on cotton improvement.</title>
        <authorList>
            <person name="Chen Z.J."/>
            <person name="Sreedasyam A."/>
            <person name="Ando A."/>
            <person name="Song Q."/>
            <person name="De Santiago L.M."/>
            <person name="Hulse-Kemp A.M."/>
            <person name="Ding M."/>
            <person name="Ye W."/>
            <person name="Kirkbride R.C."/>
            <person name="Jenkins J."/>
            <person name="Plott C."/>
            <person name="Lovell J."/>
            <person name="Lin Y.M."/>
            <person name="Vaughn R."/>
            <person name="Liu B."/>
            <person name="Simpson S."/>
            <person name="Scheffler B.E."/>
            <person name="Wen L."/>
            <person name="Saski C.A."/>
            <person name="Grover C.E."/>
            <person name="Hu G."/>
            <person name="Conover J.L."/>
            <person name="Carlson J.W."/>
            <person name="Shu S."/>
            <person name="Boston L.B."/>
            <person name="Williams M."/>
            <person name="Peterson D.G."/>
            <person name="McGee K."/>
            <person name="Jones D.C."/>
            <person name="Wendel J.F."/>
            <person name="Stelly D.M."/>
            <person name="Grimwood J."/>
            <person name="Schmutz J."/>
        </authorList>
    </citation>
    <scope>NUCLEOTIDE SEQUENCE [LARGE SCALE GENOMIC DNA]</scope>
    <source>
        <strain evidence="1">cv. TM-1</strain>
    </source>
</reference>
<dbReference type="RefSeq" id="XP_040968565.1">
    <property type="nucleotide sequence ID" value="XM_041112631.1"/>
</dbReference>
<organism evidence="1 2">
    <name type="scientific">Gossypium hirsutum</name>
    <name type="common">Upland cotton</name>
    <name type="synonym">Gossypium mexicanum</name>
    <dbReference type="NCBI Taxonomy" id="3635"/>
    <lineage>
        <taxon>Eukaryota</taxon>
        <taxon>Viridiplantae</taxon>
        <taxon>Streptophyta</taxon>
        <taxon>Embryophyta</taxon>
        <taxon>Tracheophyta</taxon>
        <taxon>Spermatophyta</taxon>
        <taxon>Magnoliopsida</taxon>
        <taxon>eudicotyledons</taxon>
        <taxon>Gunneridae</taxon>
        <taxon>Pentapetalae</taxon>
        <taxon>rosids</taxon>
        <taxon>malvids</taxon>
        <taxon>Malvales</taxon>
        <taxon>Malvaceae</taxon>
        <taxon>Malvoideae</taxon>
        <taxon>Gossypium</taxon>
    </lineage>
</organism>
<keyword evidence="1" id="KW-1185">Reference proteome</keyword>
<evidence type="ECO:0000313" key="2">
    <source>
        <dbReference type="RefSeq" id="XP_040968565.1"/>
    </source>
</evidence>
<dbReference type="GeneID" id="107959981"/>
<name>A0ABM3BND2_GOSHI</name>